<protein>
    <recommendedName>
        <fullName evidence="13">Sensor protein KdpD transmembrane domain-containing protein</fullName>
    </recommendedName>
</protein>
<keyword evidence="10 12" id="KW-0472">Membrane</keyword>
<evidence type="ECO:0000256" key="11">
    <source>
        <dbReference type="SAM" id="MobiDB-lite"/>
    </source>
</evidence>
<keyword evidence="6" id="KW-0418">Kinase</keyword>
<keyword evidence="9" id="KW-0902">Two-component regulatory system</keyword>
<feature type="transmembrane region" description="Helical" evidence="12">
    <location>
        <begin position="117"/>
        <end position="134"/>
    </location>
</feature>
<sequence>MDPENPAAAGNLGLGSGERALQSPAAAELLRDRSTRYSRTRPADPPLAAGERRREDGGKIRQVCVNAGAGAAHRSFDGVVTTDRFVLRHRSLVLVGAVIVPAALCAILSHVPRLVESTTAALLLVLVVVGAASTGLRSAGLLAAGSSALSFDYFLTAPYLTLQILDRADIEIAVGLVLVGVAVTELALWGRRQQARASEQSGYLGGLLDATEAIGGSAPAATVVEQVEHRLVTVLEIDLARFHPERAADLPRLEPDGRLVDAGHVVDVDRDGLPTDTEISLPVRVGERVRGEFRLTAATRVARPSRERRRVAVLLADQAGLALAQQHPISHEGN</sequence>
<evidence type="ECO:0000259" key="13">
    <source>
        <dbReference type="Pfam" id="PF13493"/>
    </source>
</evidence>
<evidence type="ECO:0000256" key="9">
    <source>
        <dbReference type="ARBA" id="ARBA00023012"/>
    </source>
</evidence>
<feature type="transmembrane region" description="Helical" evidence="12">
    <location>
        <begin position="92"/>
        <end position="111"/>
    </location>
</feature>
<keyword evidence="2" id="KW-0597">Phosphoprotein</keyword>
<dbReference type="InterPro" id="IPR038318">
    <property type="entry name" value="KdpD_sf"/>
</dbReference>
<evidence type="ECO:0000256" key="1">
    <source>
        <dbReference type="ARBA" id="ARBA00004141"/>
    </source>
</evidence>
<name>A0ABP7A3B2_9ACTN</name>
<keyword evidence="15" id="KW-1185">Reference proteome</keyword>
<comment type="caution">
    <text evidence="14">The sequence shown here is derived from an EMBL/GenBank/DDBJ whole genome shotgun (WGS) entry which is preliminary data.</text>
</comment>
<dbReference type="InterPro" id="IPR025201">
    <property type="entry name" value="KdpD_TM"/>
</dbReference>
<evidence type="ECO:0000256" key="10">
    <source>
        <dbReference type="ARBA" id="ARBA00023136"/>
    </source>
</evidence>
<evidence type="ECO:0000313" key="14">
    <source>
        <dbReference type="EMBL" id="GAA3624103.1"/>
    </source>
</evidence>
<evidence type="ECO:0000256" key="4">
    <source>
        <dbReference type="ARBA" id="ARBA00022692"/>
    </source>
</evidence>
<feature type="transmembrane region" description="Helical" evidence="12">
    <location>
        <begin position="172"/>
        <end position="190"/>
    </location>
</feature>
<evidence type="ECO:0000256" key="2">
    <source>
        <dbReference type="ARBA" id="ARBA00022553"/>
    </source>
</evidence>
<comment type="subcellular location">
    <subcellularLocation>
        <location evidence="1">Membrane</location>
        <topology evidence="1">Multi-pass membrane protein</topology>
    </subcellularLocation>
</comment>
<evidence type="ECO:0000256" key="8">
    <source>
        <dbReference type="ARBA" id="ARBA00022989"/>
    </source>
</evidence>
<evidence type="ECO:0000256" key="3">
    <source>
        <dbReference type="ARBA" id="ARBA00022679"/>
    </source>
</evidence>
<feature type="domain" description="Sensor protein KdpD transmembrane" evidence="13">
    <location>
        <begin position="97"/>
        <end position="199"/>
    </location>
</feature>
<keyword evidence="7" id="KW-0067">ATP-binding</keyword>
<reference evidence="15" key="1">
    <citation type="journal article" date="2019" name="Int. J. Syst. Evol. Microbiol.">
        <title>The Global Catalogue of Microorganisms (GCM) 10K type strain sequencing project: providing services to taxonomists for standard genome sequencing and annotation.</title>
        <authorList>
            <consortium name="The Broad Institute Genomics Platform"/>
            <consortium name="The Broad Institute Genome Sequencing Center for Infectious Disease"/>
            <person name="Wu L."/>
            <person name="Ma J."/>
        </authorList>
    </citation>
    <scope>NUCLEOTIDE SEQUENCE [LARGE SCALE GENOMIC DNA]</scope>
    <source>
        <strain evidence="15">JCM 16929</strain>
    </source>
</reference>
<dbReference type="EMBL" id="BAABAB010000020">
    <property type="protein sequence ID" value="GAA3624103.1"/>
    <property type="molecule type" value="Genomic_DNA"/>
</dbReference>
<proteinExistence type="predicted"/>
<dbReference type="Proteomes" id="UP001501490">
    <property type="component" value="Unassembled WGS sequence"/>
</dbReference>
<dbReference type="Gene3D" id="1.20.120.620">
    <property type="entry name" value="Backbone structure of the membrane domain of e. Coli histidine kinase receptor kdpd"/>
    <property type="match status" value="1"/>
</dbReference>
<keyword evidence="5" id="KW-0547">Nucleotide-binding</keyword>
<evidence type="ECO:0000256" key="12">
    <source>
        <dbReference type="SAM" id="Phobius"/>
    </source>
</evidence>
<dbReference type="Pfam" id="PF13493">
    <property type="entry name" value="DUF4118"/>
    <property type="match status" value="1"/>
</dbReference>
<evidence type="ECO:0000256" key="5">
    <source>
        <dbReference type="ARBA" id="ARBA00022741"/>
    </source>
</evidence>
<feature type="region of interest" description="Disordered" evidence="11">
    <location>
        <begin position="1"/>
        <end position="55"/>
    </location>
</feature>
<evidence type="ECO:0000256" key="7">
    <source>
        <dbReference type="ARBA" id="ARBA00022840"/>
    </source>
</evidence>
<keyword evidence="3" id="KW-0808">Transferase</keyword>
<keyword evidence="4 12" id="KW-0812">Transmembrane</keyword>
<evidence type="ECO:0000313" key="15">
    <source>
        <dbReference type="Proteomes" id="UP001501490"/>
    </source>
</evidence>
<evidence type="ECO:0000256" key="6">
    <source>
        <dbReference type="ARBA" id="ARBA00022777"/>
    </source>
</evidence>
<gene>
    <name evidence="14" type="ORF">GCM10022236_28060</name>
</gene>
<organism evidence="14 15">
    <name type="scientific">Microlunatus ginsengisoli</name>
    <dbReference type="NCBI Taxonomy" id="363863"/>
    <lineage>
        <taxon>Bacteria</taxon>
        <taxon>Bacillati</taxon>
        <taxon>Actinomycetota</taxon>
        <taxon>Actinomycetes</taxon>
        <taxon>Propionibacteriales</taxon>
        <taxon>Propionibacteriaceae</taxon>
        <taxon>Microlunatus</taxon>
    </lineage>
</organism>
<accession>A0ABP7A3B2</accession>
<keyword evidence="8 12" id="KW-1133">Transmembrane helix</keyword>